<evidence type="ECO:0000313" key="2">
    <source>
        <dbReference type="Proteomes" id="UP000027208"/>
    </source>
</evidence>
<reference evidence="1 2" key="1">
    <citation type="submission" date="2014-04" db="EMBL/GenBank/DDBJ databases">
        <title>The Genome Sequence of Acinetobacter baumanii BIDMC 57.</title>
        <authorList>
            <consortium name="The Broad Institute Genomics Platform"/>
            <consortium name="The Broad Institute Genome Sequencing Center for Infectious Disease"/>
            <person name="Murphy C."/>
            <person name="Cosimi L."/>
            <person name="Cerqueira G."/>
            <person name="Feldgarden M."/>
            <person name="Earl A."/>
            <person name="Spencer M.D."/>
            <person name="Fodor A."/>
            <person name="Sautter R.L."/>
            <person name="Hung D."/>
            <person name="Onderdonk A.B."/>
            <person name="Ernst C."/>
            <person name="Delaney M."/>
            <person name="DuBois A."/>
            <person name="Young S.K."/>
            <person name="Zeng Q."/>
            <person name="Gargeya S."/>
            <person name="Abouelleil A."/>
            <person name="Alvarado L."/>
            <person name="Chapman S.B."/>
            <person name="Gainer-Dewar J."/>
            <person name="Goldberg J."/>
            <person name="Griggs A."/>
            <person name="Gujja S."/>
            <person name="Hansen M."/>
            <person name="Howarth C."/>
            <person name="Imamovic A."/>
            <person name="Larimer J."/>
            <person name="Pearson M."/>
            <person name="Poon T.W."/>
            <person name="Priest M."/>
            <person name="Roberts A."/>
            <person name="Saif S."/>
            <person name="Shea T."/>
            <person name="Sykes S."/>
            <person name="Wortman J."/>
            <person name="Nusbaum C."/>
            <person name="Birren B."/>
        </authorList>
    </citation>
    <scope>NUCLEOTIDE SEQUENCE [LARGE SCALE GENOMIC DNA]</scope>
    <source>
        <strain evidence="1 2">BIDMC 57</strain>
    </source>
</reference>
<dbReference type="EMBL" id="JMUI01000002">
    <property type="protein sequence ID" value="KDM57790.1"/>
    <property type="molecule type" value="Genomic_DNA"/>
</dbReference>
<comment type="caution">
    <text evidence="1">The sequence shown here is derived from an EMBL/GenBank/DDBJ whole genome shotgun (WGS) entry which is preliminary data.</text>
</comment>
<name>A0A334N8D8_ACINO</name>
<sequence length="33" mass="4028">MPTKSVREIQNQLLTLRYLLDMKELRPHITFEI</sequence>
<accession>A0A334N8D8</accession>
<organism evidence="1 2">
    <name type="scientific">Acinetobacter nosocomialis</name>
    <dbReference type="NCBI Taxonomy" id="106654"/>
    <lineage>
        <taxon>Bacteria</taxon>
        <taxon>Pseudomonadati</taxon>
        <taxon>Pseudomonadota</taxon>
        <taxon>Gammaproteobacteria</taxon>
        <taxon>Moraxellales</taxon>
        <taxon>Moraxellaceae</taxon>
        <taxon>Acinetobacter</taxon>
        <taxon>Acinetobacter calcoaceticus/baumannii complex</taxon>
    </lineage>
</organism>
<protein>
    <submittedName>
        <fullName evidence="1">Uncharacterized protein</fullName>
    </submittedName>
</protein>
<evidence type="ECO:0000313" key="1">
    <source>
        <dbReference type="EMBL" id="KDM57790.1"/>
    </source>
</evidence>
<gene>
    <name evidence="1" type="ORF">AE32_01088</name>
</gene>
<dbReference type="Proteomes" id="UP000027208">
    <property type="component" value="Unassembled WGS sequence"/>
</dbReference>
<dbReference type="AlphaFoldDB" id="A0A334N8D8"/>
<proteinExistence type="predicted"/>